<evidence type="ECO:0000256" key="3">
    <source>
        <dbReference type="ARBA" id="ARBA00023082"/>
    </source>
</evidence>
<name>A0A2W2BP76_9ACTN</name>
<organism evidence="8 9">
    <name type="scientific">Jiangella anatolica</name>
    <dbReference type="NCBI Taxonomy" id="2670374"/>
    <lineage>
        <taxon>Bacteria</taxon>
        <taxon>Bacillati</taxon>
        <taxon>Actinomycetota</taxon>
        <taxon>Actinomycetes</taxon>
        <taxon>Jiangellales</taxon>
        <taxon>Jiangellaceae</taxon>
        <taxon>Jiangella</taxon>
    </lineage>
</organism>
<keyword evidence="5" id="KW-0804">Transcription</keyword>
<evidence type="ECO:0000313" key="9">
    <source>
        <dbReference type="Proteomes" id="UP000248764"/>
    </source>
</evidence>
<dbReference type="Gene3D" id="1.10.10.10">
    <property type="entry name" value="Winged helix-like DNA-binding domain superfamily/Winged helix DNA-binding domain"/>
    <property type="match status" value="1"/>
</dbReference>
<keyword evidence="2" id="KW-0805">Transcription regulation</keyword>
<sequence>MLVIPPSKVCGDCRRGRDPAATSFFVMSDEWDHQEFAILLDRAHDGDDHAFGLLYERTAPMAHRAAQHIVRDRHAADDLVQETFCLVLNAVRAGRGPRSSFPGYVLSTVKRLAYRHSSARGRVVAIQDPAAWDALLGRPLDGSGAAGDASRVATALASLPARWRHVLWLVDVERYSPAELGSRMSMTPNAVSSLAARARKALRAAYLESTTADA</sequence>
<reference evidence="8 9" key="1">
    <citation type="submission" date="2018-01" db="EMBL/GenBank/DDBJ databases">
        <title>Draft genome sequence of Jiangella sp. GTF31.</title>
        <authorList>
            <person name="Sahin N."/>
            <person name="Ay H."/>
            <person name="Saygin H."/>
        </authorList>
    </citation>
    <scope>NUCLEOTIDE SEQUENCE [LARGE SCALE GENOMIC DNA]</scope>
    <source>
        <strain evidence="8 9">GTF31</strain>
    </source>
</reference>
<dbReference type="InterPro" id="IPR036388">
    <property type="entry name" value="WH-like_DNA-bd_sf"/>
</dbReference>
<feature type="domain" description="RNA polymerase sigma-70 region 2" evidence="6">
    <location>
        <begin position="54"/>
        <end position="122"/>
    </location>
</feature>
<dbReference type="InterPro" id="IPR007627">
    <property type="entry name" value="RNA_pol_sigma70_r2"/>
</dbReference>
<comment type="similarity">
    <text evidence="1">Belongs to the sigma-70 factor family. ECF subfamily.</text>
</comment>
<dbReference type="SUPFAM" id="SSF88659">
    <property type="entry name" value="Sigma3 and sigma4 domains of RNA polymerase sigma factors"/>
    <property type="match status" value="1"/>
</dbReference>
<dbReference type="InterPro" id="IPR013325">
    <property type="entry name" value="RNA_pol_sigma_r2"/>
</dbReference>
<evidence type="ECO:0000256" key="4">
    <source>
        <dbReference type="ARBA" id="ARBA00023125"/>
    </source>
</evidence>
<evidence type="ECO:0000256" key="5">
    <source>
        <dbReference type="ARBA" id="ARBA00023163"/>
    </source>
</evidence>
<dbReference type="NCBIfam" id="TIGR02937">
    <property type="entry name" value="sigma70-ECF"/>
    <property type="match status" value="1"/>
</dbReference>
<evidence type="ECO:0000259" key="7">
    <source>
        <dbReference type="Pfam" id="PF08281"/>
    </source>
</evidence>
<dbReference type="PANTHER" id="PTHR43133">
    <property type="entry name" value="RNA POLYMERASE ECF-TYPE SIGMA FACTO"/>
    <property type="match status" value="1"/>
</dbReference>
<comment type="caution">
    <text evidence="8">The sequence shown here is derived from an EMBL/GenBank/DDBJ whole genome shotgun (WGS) entry which is preliminary data.</text>
</comment>
<evidence type="ECO:0000256" key="2">
    <source>
        <dbReference type="ARBA" id="ARBA00023015"/>
    </source>
</evidence>
<dbReference type="InterPro" id="IPR014284">
    <property type="entry name" value="RNA_pol_sigma-70_dom"/>
</dbReference>
<dbReference type="GO" id="GO:0016987">
    <property type="term" value="F:sigma factor activity"/>
    <property type="evidence" value="ECO:0007669"/>
    <property type="project" value="UniProtKB-KW"/>
</dbReference>
<dbReference type="InterPro" id="IPR013249">
    <property type="entry name" value="RNA_pol_sigma70_r4_t2"/>
</dbReference>
<dbReference type="InterPro" id="IPR013324">
    <property type="entry name" value="RNA_pol_sigma_r3/r4-like"/>
</dbReference>
<dbReference type="Pfam" id="PF04542">
    <property type="entry name" value="Sigma70_r2"/>
    <property type="match status" value="1"/>
</dbReference>
<gene>
    <name evidence="8" type="ORF">C1I92_18205</name>
</gene>
<keyword evidence="3" id="KW-0731">Sigma factor</keyword>
<dbReference type="Pfam" id="PF08281">
    <property type="entry name" value="Sigma70_r4_2"/>
    <property type="match status" value="1"/>
</dbReference>
<evidence type="ECO:0000313" key="8">
    <source>
        <dbReference type="EMBL" id="PZF82144.1"/>
    </source>
</evidence>
<dbReference type="PANTHER" id="PTHR43133:SF8">
    <property type="entry name" value="RNA POLYMERASE SIGMA FACTOR HI_1459-RELATED"/>
    <property type="match status" value="1"/>
</dbReference>
<dbReference type="SUPFAM" id="SSF88946">
    <property type="entry name" value="Sigma2 domain of RNA polymerase sigma factors"/>
    <property type="match status" value="1"/>
</dbReference>
<dbReference type="GO" id="GO:0006352">
    <property type="term" value="P:DNA-templated transcription initiation"/>
    <property type="evidence" value="ECO:0007669"/>
    <property type="project" value="InterPro"/>
</dbReference>
<protein>
    <recommendedName>
        <fullName evidence="10">Sigma-70 family RNA polymerase sigma factor</fullName>
    </recommendedName>
</protein>
<dbReference type="EMBL" id="POTW01000044">
    <property type="protein sequence ID" value="PZF82144.1"/>
    <property type="molecule type" value="Genomic_DNA"/>
</dbReference>
<dbReference type="InterPro" id="IPR039425">
    <property type="entry name" value="RNA_pol_sigma-70-like"/>
</dbReference>
<keyword evidence="9" id="KW-1185">Reference proteome</keyword>
<dbReference type="GO" id="GO:0003677">
    <property type="term" value="F:DNA binding"/>
    <property type="evidence" value="ECO:0007669"/>
    <property type="project" value="UniProtKB-KW"/>
</dbReference>
<dbReference type="Proteomes" id="UP000248764">
    <property type="component" value="Unassembled WGS sequence"/>
</dbReference>
<proteinExistence type="inferred from homology"/>
<keyword evidence="4" id="KW-0238">DNA-binding</keyword>
<evidence type="ECO:0000256" key="1">
    <source>
        <dbReference type="ARBA" id="ARBA00010641"/>
    </source>
</evidence>
<evidence type="ECO:0000259" key="6">
    <source>
        <dbReference type="Pfam" id="PF04542"/>
    </source>
</evidence>
<dbReference type="AlphaFoldDB" id="A0A2W2BP76"/>
<evidence type="ECO:0008006" key="10">
    <source>
        <dbReference type="Google" id="ProtNLM"/>
    </source>
</evidence>
<accession>A0A2W2BP76</accession>
<feature type="domain" description="RNA polymerase sigma factor 70 region 4 type 2" evidence="7">
    <location>
        <begin position="151"/>
        <end position="202"/>
    </location>
</feature>
<dbReference type="Gene3D" id="1.10.1740.10">
    <property type="match status" value="1"/>
</dbReference>